<reference evidence="1" key="1">
    <citation type="submission" date="2022-02" db="EMBL/GenBank/DDBJ databases">
        <title>Emergence and expansion in Europe of a Vibrio aestuarianus clonal complex pathogenic for oysters.</title>
        <authorList>
            <person name="Mesnil A."/>
            <person name="Travers M.-A."/>
        </authorList>
    </citation>
    <scope>NUCLEOTIDE SEQUENCE</scope>
    <source>
        <strain evidence="1">U29</strain>
    </source>
</reference>
<dbReference type="EMBL" id="CP118710">
    <property type="protein sequence ID" value="WGK83041.1"/>
    <property type="molecule type" value="Genomic_DNA"/>
</dbReference>
<evidence type="ECO:0008006" key="3">
    <source>
        <dbReference type="Google" id="ProtNLM"/>
    </source>
</evidence>
<dbReference type="Proteomes" id="UP001239257">
    <property type="component" value="Chromosome 2"/>
</dbReference>
<accession>A0AAX3U733</accession>
<proteinExistence type="predicted"/>
<sequence>MEICKYCEEKEAINNSHIIPSFVYDWVKITSPTGYIRSTNEPNLRKQDGLKSALLCLDCERKFSTVEDGFKKEYFSKVANYRKPCPDELKLSSNIIKCIYIMAWRSLADTVYFPVENDYTDEEIAKFPSLLEKMKVAIETENFSNFKSHIIPCTKEVLTRLNLPKVPWHMYERSVTAEPRIWDNWERFILYIQIPFSIIVFEIVPNDNDSWVGTQLEGRSKLSLREIESVPPYVGAQINHFFSEFVKSNSKITDVQRKKMNDDFAKADPNCGSFKTMRKTW</sequence>
<dbReference type="AlphaFoldDB" id="A0AAX3U733"/>
<gene>
    <name evidence="1" type="ORF">PYE51_16860</name>
</gene>
<name>A0AAX3U733_9VIBR</name>
<evidence type="ECO:0000313" key="1">
    <source>
        <dbReference type="EMBL" id="WGK83041.1"/>
    </source>
</evidence>
<dbReference type="RefSeq" id="WP_206624763.1">
    <property type="nucleotide sequence ID" value="NZ_CP118710.1"/>
</dbReference>
<protein>
    <recommendedName>
        <fullName evidence="3">HNH endonuclease</fullName>
    </recommendedName>
</protein>
<organism evidence="1 2">
    <name type="scientific">Vibrio aestuarianus</name>
    <dbReference type="NCBI Taxonomy" id="28171"/>
    <lineage>
        <taxon>Bacteria</taxon>
        <taxon>Pseudomonadati</taxon>
        <taxon>Pseudomonadota</taxon>
        <taxon>Gammaproteobacteria</taxon>
        <taxon>Vibrionales</taxon>
        <taxon>Vibrionaceae</taxon>
        <taxon>Vibrio</taxon>
    </lineage>
</organism>
<evidence type="ECO:0000313" key="2">
    <source>
        <dbReference type="Proteomes" id="UP001239257"/>
    </source>
</evidence>